<name>A0AAN8YXZ4_9MAGN</name>
<dbReference type="SUPFAM" id="SSF117070">
    <property type="entry name" value="LEA14-like"/>
    <property type="match status" value="2"/>
</dbReference>
<evidence type="ECO:0000256" key="2">
    <source>
        <dbReference type="SAM" id="MobiDB-lite"/>
    </source>
</evidence>
<dbReference type="PANTHER" id="PTHR31459:SF2">
    <property type="entry name" value="OS03G0843300 PROTEIN"/>
    <property type="match status" value="1"/>
</dbReference>
<evidence type="ECO:0000256" key="1">
    <source>
        <dbReference type="ARBA" id="ARBA00005960"/>
    </source>
</evidence>
<reference evidence="4 5" key="1">
    <citation type="submission" date="2023-12" db="EMBL/GenBank/DDBJ databases">
        <title>A high-quality genome assembly for Dillenia turbinata (Dilleniales).</title>
        <authorList>
            <person name="Chanderbali A."/>
        </authorList>
    </citation>
    <scope>NUCLEOTIDE SEQUENCE [LARGE SCALE GENOMIC DNA]</scope>
    <source>
        <strain evidence="4">LSX21</strain>
        <tissue evidence="4">Leaf</tissue>
    </source>
</reference>
<dbReference type="EMBL" id="JBAMMX010000024">
    <property type="protein sequence ID" value="KAK6916365.1"/>
    <property type="molecule type" value="Genomic_DNA"/>
</dbReference>
<proteinExistence type="inferred from homology"/>
<dbReference type="Pfam" id="PF03168">
    <property type="entry name" value="LEA_2"/>
    <property type="match status" value="2"/>
</dbReference>
<feature type="non-terminal residue" evidence="4">
    <location>
        <position position="345"/>
    </location>
</feature>
<dbReference type="GO" id="GO:0005829">
    <property type="term" value="C:cytosol"/>
    <property type="evidence" value="ECO:0007669"/>
    <property type="project" value="TreeGrafter"/>
</dbReference>
<comment type="caution">
    <text evidence="4">The sequence shown here is derived from an EMBL/GenBank/DDBJ whole genome shotgun (WGS) entry which is preliminary data.</text>
</comment>
<evidence type="ECO:0000313" key="5">
    <source>
        <dbReference type="Proteomes" id="UP001370490"/>
    </source>
</evidence>
<evidence type="ECO:0000259" key="3">
    <source>
        <dbReference type="SMART" id="SM00769"/>
    </source>
</evidence>
<comment type="similarity">
    <text evidence="1">Belongs to the LEA type 2 family.</text>
</comment>
<feature type="domain" description="Water stress and hypersensitive response" evidence="3">
    <location>
        <begin position="184"/>
        <end position="295"/>
    </location>
</feature>
<dbReference type="InterPro" id="IPR045043">
    <property type="entry name" value="Lea14-like"/>
</dbReference>
<dbReference type="FunFam" id="2.60.40.1820:FF:000003">
    <property type="entry name" value="Desiccation protectant protein Lea14 isogeny"/>
    <property type="match status" value="1"/>
</dbReference>
<dbReference type="PANTHER" id="PTHR31459">
    <property type="match status" value="1"/>
</dbReference>
<dbReference type="InterPro" id="IPR004864">
    <property type="entry name" value="LEA_2"/>
</dbReference>
<dbReference type="Gene3D" id="2.60.40.1820">
    <property type="match status" value="2"/>
</dbReference>
<protein>
    <submittedName>
        <fullName evidence="4">Late embryogenesis abundant protein, LEA_2 subgroup</fullName>
    </submittedName>
</protein>
<dbReference type="Proteomes" id="UP001370490">
    <property type="component" value="Unassembled WGS sequence"/>
</dbReference>
<keyword evidence="5" id="KW-1185">Reference proteome</keyword>
<evidence type="ECO:0000313" key="4">
    <source>
        <dbReference type="EMBL" id="KAK6916365.1"/>
    </source>
</evidence>
<dbReference type="AlphaFoldDB" id="A0AAN8YXZ4"/>
<organism evidence="4 5">
    <name type="scientific">Dillenia turbinata</name>
    <dbReference type="NCBI Taxonomy" id="194707"/>
    <lineage>
        <taxon>Eukaryota</taxon>
        <taxon>Viridiplantae</taxon>
        <taxon>Streptophyta</taxon>
        <taxon>Embryophyta</taxon>
        <taxon>Tracheophyta</taxon>
        <taxon>Spermatophyta</taxon>
        <taxon>Magnoliopsida</taxon>
        <taxon>eudicotyledons</taxon>
        <taxon>Gunneridae</taxon>
        <taxon>Pentapetalae</taxon>
        <taxon>Dilleniales</taxon>
        <taxon>Dilleniaceae</taxon>
        <taxon>Dillenia</taxon>
    </lineage>
</organism>
<dbReference type="SMART" id="SM00769">
    <property type="entry name" value="WHy"/>
    <property type="match status" value="2"/>
</dbReference>
<accession>A0AAN8YXZ4</accession>
<gene>
    <name evidence="4" type="ORF">RJ641_019226</name>
</gene>
<feature type="domain" description="Water stress and hypersensitive response" evidence="3">
    <location>
        <begin position="57"/>
        <end position="174"/>
    </location>
</feature>
<dbReference type="InterPro" id="IPR013990">
    <property type="entry name" value="WHy-dom"/>
</dbReference>
<dbReference type="GO" id="GO:0009269">
    <property type="term" value="P:response to desiccation"/>
    <property type="evidence" value="ECO:0007669"/>
    <property type="project" value="InterPro"/>
</dbReference>
<sequence length="345" mass="37792">MASSDKSETVERDDKEKDHKDQDKDEEKGGFIKMVTDSIHDIGKKIEGAIGFGKPTASISEIDIPKIDLERAEIVVDVLITNPHPDPISLIISIYLIESEGRKLISGLIPHDGTIKPHGSETVKISVTLIYDDIKNTYDDIKPGSIIPYEIKVDLIVVVPIIGRIAIPLEKEGKIPIPPCKLDIDVKKIHFQTSSSGETVAILHLKLENKYDFDLGIVSLVYTLSLAGQSIQDKKNLESTNIVKKSGASSMEIPITFKDPSVLRGKAEVSYTMEGHIEVDRPFGRMKLPISKEGGYGKASLAVGPCIAGVRDAPPLGQCYRIYQEEFAPVMESKTPSSGVSWLGF</sequence>
<feature type="region of interest" description="Disordered" evidence="2">
    <location>
        <begin position="1"/>
        <end position="30"/>
    </location>
</feature>